<feature type="active site" description="Proton donor/acceptor" evidence="1 2">
    <location>
        <position position="60"/>
    </location>
</feature>
<dbReference type="PANTHER" id="PTHR30492:SF0">
    <property type="entry name" value="METHYLGLYOXAL SYNTHASE"/>
    <property type="match status" value="1"/>
</dbReference>
<dbReference type="AlphaFoldDB" id="A0A939PB45"/>
<dbReference type="InterPro" id="IPR011607">
    <property type="entry name" value="MGS-like_dom"/>
</dbReference>
<dbReference type="PROSITE" id="PS51855">
    <property type="entry name" value="MGS"/>
    <property type="match status" value="1"/>
</dbReference>
<dbReference type="RefSeq" id="WP_208254354.1">
    <property type="nucleotide sequence ID" value="NZ_JAGEOJ010000002.1"/>
</dbReference>
<dbReference type="HAMAP" id="MF_00549">
    <property type="entry name" value="Methylglyoxal_synth"/>
    <property type="match status" value="1"/>
</dbReference>
<feature type="binding site" evidence="1">
    <location>
        <position position="8"/>
    </location>
    <ligand>
        <name>substrate</name>
    </ligand>
</feature>
<feature type="domain" description="MGS-like" evidence="3">
    <location>
        <begin position="1"/>
        <end position="139"/>
    </location>
</feature>
<keyword evidence="1 4" id="KW-0456">Lyase</keyword>
<comment type="function">
    <text evidence="1">Catalyzes the formation of methylglyoxal from dihydroxyacetone phosphate.</text>
</comment>
<dbReference type="GO" id="GO:0005829">
    <property type="term" value="C:cytosol"/>
    <property type="evidence" value="ECO:0007669"/>
    <property type="project" value="TreeGrafter"/>
</dbReference>
<organism evidence="4 5">
    <name type="scientific">Actinomadura barringtoniae</name>
    <dbReference type="NCBI Taxonomy" id="1427535"/>
    <lineage>
        <taxon>Bacteria</taxon>
        <taxon>Bacillati</taxon>
        <taxon>Actinomycetota</taxon>
        <taxon>Actinomycetes</taxon>
        <taxon>Streptosporangiales</taxon>
        <taxon>Thermomonosporaceae</taxon>
        <taxon>Actinomadura</taxon>
    </lineage>
</organism>
<comment type="caution">
    <text evidence="1">Lacks conserved residue(s) required for the propagation of feature annotation.</text>
</comment>
<accession>A0A939PB45</accession>
<dbReference type="EMBL" id="JAGEOJ010000002">
    <property type="protein sequence ID" value="MBO2446778.1"/>
    <property type="molecule type" value="Genomic_DNA"/>
</dbReference>
<dbReference type="PANTHER" id="PTHR30492">
    <property type="entry name" value="METHYLGLYOXAL SYNTHASE"/>
    <property type="match status" value="1"/>
</dbReference>
<comment type="catalytic activity">
    <reaction evidence="1">
        <text>dihydroxyacetone phosphate = methylglyoxal + phosphate</text>
        <dbReference type="Rhea" id="RHEA:17937"/>
        <dbReference type="ChEBI" id="CHEBI:17158"/>
        <dbReference type="ChEBI" id="CHEBI:43474"/>
        <dbReference type="ChEBI" id="CHEBI:57642"/>
        <dbReference type="EC" id="4.2.3.3"/>
    </reaction>
</comment>
<keyword evidence="5" id="KW-1185">Reference proteome</keyword>
<feature type="binding site" evidence="1">
    <location>
        <position position="12"/>
    </location>
    <ligand>
        <name>substrate</name>
    </ligand>
</feature>
<reference evidence="4" key="1">
    <citation type="submission" date="2021-03" db="EMBL/GenBank/DDBJ databases">
        <authorList>
            <person name="Kanchanasin P."/>
            <person name="Saeng-In P."/>
            <person name="Phongsopitanun W."/>
            <person name="Yuki M."/>
            <person name="Kudo T."/>
            <person name="Ohkuma M."/>
            <person name="Tanasupawat S."/>
        </authorList>
    </citation>
    <scope>NUCLEOTIDE SEQUENCE</scope>
    <source>
        <strain evidence="4">GKU 128</strain>
    </source>
</reference>
<comment type="caution">
    <text evidence="4">The sequence shown here is derived from an EMBL/GenBank/DDBJ whole genome shotgun (WGS) entry which is preliminary data.</text>
</comment>
<dbReference type="CDD" id="cd01422">
    <property type="entry name" value="MGS"/>
    <property type="match status" value="1"/>
</dbReference>
<proteinExistence type="inferred from homology"/>
<dbReference type="PIRSF" id="PIRSF006614">
    <property type="entry name" value="Methylglyox_syn"/>
    <property type="match status" value="1"/>
</dbReference>
<dbReference type="PROSITE" id="PS01335">
    <property type="entry name" value="METHYLGLYOXAL_SYNTH"/>
    <property type="match status" value="1"/>
</dbReference>
<dbReference type="InterPro" id="IPR036914">
    <property type="entry name" value="MGS-like_dom_sf"/>
</dbReference>
<comment type="similarity">
    <text evidence="1">Belongs to the methylglyoxal synthase family.</text>
</comment>
<gene>
    <name evidence="1" type="primary">mgsA</name>
    <name evidence="4" type="ORF">J4573_06725</name>
</gene>
<feature type="binding site" evidence="1">
    <location>
        <begin position="54"/>
        <end position="55"/>
    </location>
    <ligand>
        <name>substrate</name>
    </ligand>
</feature>
<evidence type="ECO:0000313" key="4">
    <source>
        <dbReference type="EMBL" id="MBO2446778.1"/>
    </source>
</evidence>
<dbReference type="NCBIfam" id="NF003559">
    <property type="entry name" value="PRK05234.1"/>
    <property type="match status" value="1"/>
</dbReference>
<evidence type="ECO:0000256" key="1">
    <source>
        <dbReference type="HAMAP-Rule" id="MF_00549"/>
    </source>
</evidence>
<protein>
    <recommendedName>
        <fullName evidence="1">Methylglyoxal synthase</fullName>
        <shortName evidence="1">MGS</shortName>
        <ecNumber evidence="1">4.2.3.3</ecNumber>
    </recommendedName>
</protein>
<dbReference type="Gene3D" id="3.40.50.1380">
    <property type="entry name" value="Methylglyoxal synthase-like domain"/>
    <property type="match status" value="1"/>
</dbReference>
<dbReference type="Proteomes" id="UP000669179">
    <property type="component" value="Unassembled WGS sequence"/>
</dbReference>
<dbReference type="InterPro" id="IPR004363">
    <property type="entry name" value="Methylgl_synth"/>
</dbReference>
<sequence length="139" mass="15106">MELALVAHDSKKAALIEWASRNRDRLDGHTIFATATTGGLLETELGLTVSKTLSGPMGGDQQIGAKIAEGVIDAVIFFWDPMETQPHDTDVKALLRIAVAWDVPMACSESTAQMVIESSRLVDKDYTRTTPAHPRTRTA</sequence>
<dbReference type="SUPFAM" id="SSF52335">
    <property type="entry name" value="Methylglyoxal synthase-like"/>
    <property type="match status" value="1"/>
</dbReference>
<dbReference type="SMART" id="SM00851">
    <property type="entry name" value="MGS"/>
    <property type="match status" value="1"/>
</dbReference>
<dbReference type="GO" id="GO:0019242">
    <property type="term" value="P:methylglyoxal biosynthetic process"/>
    <property type="evidence" value="ECO:0007669"/>
    <property type="project" value="UniProtKB-UniRule"/>
</dbReference>
<evidence type="ECO:0000313" key="5">
    <source>
        <dbReference type="Proteomes" id="UP000669179"/>
    </source>
</evidence>
<name>A0A939PB45_9ACTN</name>
<evidence type="ECO:0000259" key="3">
    <source>
        <dbReference type="PROSITE" id="PS51855"/>
    </source>
</evidence>
<dbReference type="InterPro" id="IPR018148">
    <property type="entry name" value="Methylglyoxal_synth_AS"/>
</dbReference>
<dbReference type="GO" id="GO:0008929">
    <property type="term" value="F:methylglyoxal synthase activity"/>
    <property type="evidence" value="ECO:0007669"/>
    <property type="project" value="UniProtKB-UniRule"/>
</dbReference>
<dbReference type="Pfam" id="PF02142">
    <property type="entry name" value="MGS"/>
    <property type="match status" value="1"/>
</dbReference>
<evidence type="ECO:0000256" key="2">
    <source>
        <dbReference type="PIRSR" id="PIRSR006614-1"/>
    </source>
</evidence>
<dbReference type="EC" id="4.2.3.3" evidence="1"/>
<dbReference type="NCBIfam" id="TIGR00160">
    <property type="entry name" value="MGSA"/>
    <property type="match status" value="1"/>
</dbReference>
<feature type="binding site" evidence="1">
    <location>
        <position position="87"/>
    </location>
    <ligand>
        <name>substrate</name>
    </ligand>
</feature>